<dbReference type="EMBL" id="CAJVPS010019077">
    <property type="protein sequence ID" value="CAG8699699.1"/>
    <property type="molecule type" value="Genomic_DNA"/>
</dbReference>
<feature type="non-terminal residue" evidence="1">
    <location>
        <position position="106"/>
    </location>
</feature>
<organism evidence="1 2">
    <name type="scientific">Ambispora leptoticha</name>
    <dbReference type="NCBI Taxonomy" id="144679"/>
    <lineage>
        <taxon>Eukaryota</taxon>
        <taxon>Fungi</taxon>
        <taxon>Fungi incertae sedis</taxon>
        <taxon>Mucoromycota</taxon>
        <taxon>Glomeromycotina</taxon>
        <taxon>Glomeromycetes</taxon>
        <taxon>Archaeosporales</taxon>
        <taxon>Ambisporaceae</taxon>
        <taxon>Ambispora</taxon>
    </lineage>
</organism>
<evidence type="ECO:0000313" key="2">
    <source>
        <dbReference type="Proteomes" id="UP000789508"/>
    </source>
</evidence>
<reference evidence="1" key="1">
    <citation type="submission" date="2021-06" db="EMBL/GenBank/DDBJ databases">
        <authorList>
            <person name="Kallberg Y."/>
            <person name="Tangrot J."/>
            <person name="Rosling A."/>
        </authorList>
    </citation>
    <scope>NUCLEOTIDE SEQUENCE</scope>
    <source>
        <strain evidence="1">FL130A</strain>
    </source>
</reference>
<name>A0A9N9HPK5_9GLOM</name>
<proteinExistence type="predicted"/>
<dbReference type="Proteomes" id="UP000789508">
    <property type="component" value="Unassembled WGS sequence"/>
</dbReference>
<keyword evidence="2" id="KW-1185">Reference proteome</keyword>
<protein>
    <submittedName>
        <fullName evidence="1">13094_t:CDS:1</fullName>
    </submittedName>
</protein>
<evidence type="ECO:0000313" key="1">
    <source>
        <dbReference type="EMBL" id="CAG8699699.1"/>
    </source>
</evidence>
<gene>
    <name evidence="1" type="ORF">ALEPTO_LOCUS11525</name>
</gene>
<sequence length="106" mass="11819">QEPRPAAFLEVKLVQELKNYEVKTSKLSPAARAKNKEVDSSTKYCPTCGNMFGTVAKKAEINTQIDQNRRQVAEKGGTYEYYEEEGTKADGTTYSRIGSKYTGPTK</sequence>
<accession>A0A9N9HPK5</accession>
<dbReference type="AlphaFoldDB" id="A0A9N9HPK5"/>
<comment type="caution">
    <text evidence="1">The sequence shown here is derived from an EMBL/GenBank/DDBJ whole genome shotgun (WGS) entry which is preliminary data.</text>
</comment>